<dbReference type="PRINTS" id="PR00035">
    <property type="entry name" value="HTHGNTR"/>
</dbReference>
<proteinExistence type="predicted"/>
<evidence type="ECO:0000256" key="4">
    <source>
        <dbReference type="ARBA" id="ARBA00023163"/>
    </source>
</evidence>
<dbReference type="InterPro" id="IPR008920">
    <property type="entry name" value="TF_FadR/GntR_C"/>
</dbReference>
<gene>
    <name evidence="8" type="ORF">C798_05845</name>
</gene>
<evidence type="ECO:0000256" key="2">
    <source>
        <dbReference type="ARBA" id="ARBA00023015"/>
    </source>
</evidence>
<evidence type="ECO:0000256" key="6">
    <source>
        <dbReference type="ARBA" id="ARBA00039592"/>
    </source>
</evidence>
<keyword evidence="3" id="KW-0238">DNA-binding</keyword>
<dbReference type="RefSeq" id="WP_017453088.1">
    <property type="nucleotide sequence ID" value="NZ_CP008956.1"/>
</dbReference>
<keyword evidence="1" id="KW-0678">Repressor</keyword>
<evidence type="ECO:0000256" key="5">
    <source>
        <dbReference type="ARBA" id="ARBA00037357"/>
    </source>
</evidence>
<dbReference type="Pfam" id="PF00392">
    <property type="entry name" value="GntR"/>
    <property type="match status" value="1"/>
</dbReference>
<dbReference type="InterPro" id="IPR011711">
    <property type="entry name" value="GntR_C"/>
</dbReference>
<accession>A0A6M3ZMN7</accession>
<keyword evidence="2" id="KW-0805">Transcription regulation</keyword>
<sequence>MMNATALTDRLAHFIAERALPPGRKLPSERTLAAEFGVSRSSLREAIRVLSSQGLLVARHGGGTFVAGQDSAALTDPIAEALLPLAPLARSDAGYWKDVAEIRSSLEGDAAYFAALRANEQDRQRLRQAYLEVSTAPLDDLAAQARTDAAFHLAIAQASRNVVLRQVMSGLLRLLEISIADTLRQLYCLPDIVAALDRQHRQILDAILEGRAEDARGHANAHLEFVQRRLLDLEEAPARARRAASV</sequence>
<name>A0A6M3ZMN7_9BURK</name>
<dbReference type="SMART" id="SM00895">
    <property type="entry name" value="FCD"/>
    <property type="match status" value="1"/>
</dbReference>
<dbReference type="GO" id="GO:0003677">
    <property type="term" value="F:DNA binding"/>
    <property type="evidence" value="ECO:0007669"/>
    <property type="project" value="UniProtKB-KW"/>
</dbReference>
<dbReference type="SMART" id="SM00345">
    <property type="entry name" value="HTH_GNTR"/>
    <property type="match status" value="1"/>
</dbReference>
<evidence type="ECO:0000313" key="9">
    <source>
        <dbReference type="Proteomes" id="UP000501648"/>
    </source>
</evidence>
<dbReference type="PANTHER" id="PTHR43537:SF34">
    <property type="entry name" value="PYRUVATE DEHYDROGENASE COMPLEX REPRESSOR"/>
    <property type="match status" value="1"/>
</dbReference>
<dbReference type="PROSITE" id="PS50949">
    <property type="entry name" value="HTH_GNTR"/>
    <property type="match status" value="1"/>
</dbReference>
<dbReference type="Gene3D" id="1.10.10.10">
    <property type="entry name" value="Winged helix-like DNA-binding domain superfamily/Winged helix DNA-binding domain"/>
    <property type="match status" value="1"/>
</dbReference>
<dbReference type="CDD" id="cd07377">
    <property type="entry name" value="WHTH_GntR"/>
    <property type="match status" value="1"/>
</dbReference>
<evidence type="ECO:0000313" key="8">
    <source>
        <dbReference type="EMBL" id="QJP99765.1"/>
    </source>
</evidence>
<feature type="domain" description="HTH gntR-type" evidence="7">
    <location>
        <begin position="1"/>
        <end position="69"/>
    </location>
</feature>
<dbReference type="PANTHER" id="PTHR43537">
    <property type="entry name" value="TRANSCRIPTIONAL REGULATOR, GNTR FAMILY"/>
    <property type="match status" value="1"/>
</dbReference>
<dbReference type="InterPro" id="IPR000524">
    <property type="entry name" value="Tscrpt_reg_HTH_GntR"/>
</dbReference>
<evidence type="ECO:0000256" key="1">
    <source>
        <dbReference type="ARBA" id="ARBA00022491"/>
    </source>
</evidence>
<dbReference type="InterPro" id="IPR036388">
    <property type="entry name" value="WH-like_DNA-bd_sf"/>
</dbReference>
<reference evidence="8 9" key="1">
    <citation type="journal article" date="2012" name="J. Bacteriol.">
        <title>Genome sequence of the pathogenic Herbaspirillum seropedicae strain Os34, isolated from rice roots.</title>
        <authorList>
            <person name="Ye W."/>
            <person name="Ye S."/>
            <person name="Liu J."/>
            <person name="Chang S."/>
            <person name="Chen M."/>
            <person name="Zhu B."/>
            <person name="Guo L."/>
            <person name="An Q."/>
        </authorList>
    </citation>
    <scope>NUCLEOTIDE SEQUENCE [LARGE SCALE GENOMIC DNA]</scope>
    <source>
        <strain evidence="8 9">Os34</strain>
    </source>
</reference>
<evidence type="ECO:0000259" key="7">
    <source>
        <dbReference type="PROSITE" id="PS50949"/>
    </source>
</evidence>
<dbReference type="Proteomes" id="UP000501648">
    <property type="component" value="Chromosome"/>
</dbReference>
<organism evidence="8 9">
    <name type="scientific">Herbaspirillum rubrisubalbicans Os34</name>
    <dbReference type="NCBI Taxonomy" id="1235827"/>
    <lineage>
        <taxon>Bacteria</taxon>
        <taxon>Pseudomonadati</taxon>
        <taxon>Pseudomonadota</taxon>
        <taxon>Betaproteobacteria</taxon>
        <taxon>Burkholderiales</taxon>
        <taxon>Oxalobacteraceae</taxon>
        <taxon>Herbaspirillum</taxon>
    </lineage>
</organism>
<dbReference type="SUPFAM" id="SSF46785">
    <property type="entry name" value="Winged helix' DNA-binding domain"/>
    <property type="match status" value="1"/>
</dbReference>
<dbReference type="EMBL" id="CP008956">
    <property type="protein sequence ID" value="QJP99765.1"/>
    <property type="molecule type" value="Genomic_DNA"/>
</dbReference>
<dbReference type="AlphaFoldDB" id="A0A6M3ZMN7"/>
<dbReference type="Gene3D" id="1.20.120.530">
    <property type="entry name" value="GntR ligand-binding domain-like"/>
    <property type="match status" value="1"/>
</dbReference>
<comment type="function">
    <text evidence="5">Transcriptional repressor for the pyruvate dehydrogenase complex genes aceEF and lpd.</text>
</comment>
<dbReference type="InterPro" id="IPR036390">
    <property type="entry name" value="WH_DNA-bd_sf"/>
</dbReference>
<dbReference type="GO" id="GO:0003700">
    <property type="term" value="F:DNA-binding transcription factor activity"/>
    <property type="evidence" value="ECO:0007669"/>
    <property type="project" value="InterPro"/>
</dbReference>
<keyword evidence="4" id="KW-0804">Transcription</keyword>
<dbReference type="SUPFAM" id="SSF48008">
    <property type="entry name" value="GntR ligand-binding domain-like"/>
    <property type="match status" value="1"/>
</dbReference>
<evidence type="ECO:0000256" key="3">
    <source>
        <dbReference type="ARBA" id="ARBA00023125"/>
    </source>
</evidence>
<protein>
    <recommendedName>
        <fullName evidence="6">Pyruvate dehydrogenase complex repressor</fullName>
    </recommendedName>
</protein>
<dbReference type="Pfam" id="PF07729">
    <property type="entry name" value="FCD"/>
    <property type="match status" value="1"/>
</dbReference>